<feature type="transmembrane region" description="Helical" evidence="6">
    <location>
        <begin position="167"/>
        <end position="187"/>
    </location>
</feature>
<feature type="transmembrane region" description="Helical" evidence="6">
    <location>
        <begin position="257"/>
        <end position="279"/>
    </location>
</feature>
<gene>
    <name evidence="8" type="ORF">OCV88_06910</name>
</gene>
<organism evidence="8 9">
    <name type="scientific">Brotonthovivens ammoniilytica</name>
    <dbReference type="NCBI Taxonomy" id="2981725"/>
    <lineage>
        <taxon>Bacteria</taxon>
        <taxon>Bacillati</taxon>
        <taxon>Bacillota</taxon>
        <taxon>Clostridia</taxon>
        <taxon>Lachnospirales</taxon>
        <taxon>Lachnospiraceae</taxon>
        <taxon>Brotonthovivens</taxon>
    </lineage>
</organism>
<evidence type="ECO:0000256" key="5">
    <source>
        <dbReference type="ARBA" id="ARBA00023136"/>
    </source>
</evidence>
<reference evidence="8 9" key="1">
    <citation type="journal article" date="2021" name="ISME Commun">
        <title>Automated analysis of genomic sequences facilitates high-throughput and comprehensive description of bacteria.</title>
        <authorList>
            <person name="Hitch T.C.A."/>
        </authorList>
    </citation>
    <scope>NUCLEOTIDE SEQUENCE [LARGE SCALE GENOMIC DNA]</scope>
    <source>
        <strain evidence="8 9">Sanger_109</strain>
    </source>
</reference>
<dbReference type="EMBL" id="JAOQJQ010000002">
    <property type="protein sequence ID" value="MCU6762072.1"/>
    <property type="molecule type" value="Genomic_DNA"/>
</dbReference>
<evidence type="ECO:0000256" key="1">
    <source>
        <dbReference type="ARBA" id="ARBA00004651"/>
    </source>
</evidence>
<feature type="transmembrane region" description="Helical" evidence="6">
    <location>
        <begin position="99"/>
        <end position="120"/>
    </location>
</feature>
<dbReference type="Gene3D" id="1.20.1250.20">
    <property type="entry name" value="MFS general substrate transporter like domains"/>
    <property type="match status" value="2"/>
</dbReference>
<keyword evidence="5 6" id="KW-0472">Membrane</keyword>
<dbReference type="SUPFAM" id="SSF103473">
    <property type="entry name" value="MFS general substrate transporter"/>
    <property type="match status" value="1"/>
</dbReference>
<sequence length="405" mass="43100">MKGKSLNRWVYAATGVIVLLFAGLVYAWSVLASPISEEFVQWTKAQLSLTFTIAMILFCIGCLAGGMLAGKTSSKVNVWISGVLFLAGFLIASQTQSLAVLYLGFGILGGFASGLAYNAVMSTMMAWFPDKSGLISGILLMGFGIGSFVIGKVYQAFTPAETGGWRISFKVFAVILFAVMIVCGFFFQKPGKDFEPPASRVRKTTKNQVEGLDVGPGVMLKRPSFWMYYLWAIFLSAAGLALVSQASGIAMEVGAHVNAGTIATAVGLISIMNGVGRVFFGSLFDKKGYRVTMLLDMAIFIAAGLILMAAIKSGSFSLICAGFVTGGFAYGCVTPTNSAIIRSFYGAAHYPVNFSVINTNLIIASFGSTIAGSFYDSSGSYLSTVFMILLVTVIGFFCFLGIRKP</sequence>
<keyword evidence="4 6" id="KW-1133">Transmembrane helix</keyword>
<feature type="transmembrane region" description="Helical" evidence="6">
    <location>
        <begin position="291"/>
        <end position="310"/>
    </location>
</feature>
<accession>A0ABT2TIY1</accession>
<dbReference type="InterPro" id="IPR020846">
    <property type="entry name" value="MFS_dom"/>
</dbReference>
<comment type="caution">
    <text evidence="8">The sequence shown here is derived from an EMBL/GenBank/DDBJ whole genome shotgun (WGS) entry which is preliminary data.</text>
</comment>
<keyword evidence="9" id="KW-1185">Reference proteome</keyword>
<feature type="transmembrane region" description="Helical" evidence="6">
    <location>
        <begin position="354"/>
        <end position="375"/>
    </location>
</feature>
<feature type="transmembrane region" description="Helical" evidence="6">
    <location>
        <begin position="76"/>
        <end position="93"/>
    </location>
</feature>
<evidence type="ECO:0000313" key="8">
    <source>
        <dbReference type="EMBL" id="MCU6762072.1"/>
    </source>
</evidence>
<keyword evidence="2" id="KW-0813">Transport</keyword>
<evidence type="ECO:0000259" key="7">
    <source>
        <dbReference type="PROSITE" id="PS50850"/>
    </source>
</evidence>
<keyword evidence="3 6" id="KW-0812">Transmembrane</keyword>
<feature type="transmembrane region" description="Helical" evidence="6">
    <location>
        <begin position="49"/>
        <end position="69"/>
    </location>
</feature>
<dbReference type="InterPro" id="IPR011701">
    <property type="entry name" value="MFS"/>
</dbReference>
<evidence type="ECO:0000256" key="2">
    <source>
        <dbReference type="ARBA" id="ARBA00022448"/>
    </source>
</evidence>
<dbReference type="InterPro" id="IPR036259">
    <property type="entry name" value="MFS_trans_sf"/>
</dbReference>
<dbReference type="Pfam" id="PF07690">
    <property type="entry name" value="MFS_1"/>
    <property type="match status" value="1"/>
</dbReference>
<feature type="transmembrane region" description="Helical" evidence="6">
    <location>
        <begin position="228"/>
        <end position="251"/>
    </location>
</feature>
<feature type="transmembrane region" description="Helical" evidence="6">
    <location>
        <begin position="132"/>
        <end position="155"/>
    </location>
</feature>
<feature type="transmembrane region" description="Helical" evidence="6">
    <location>
        <begin position="381"/>
        <end position="402"/>
    </location>
</feature>
<evidence type="ECO:0000313" key="9">
    <source>
        <dbReference type="Proteomes" id="UP001652442"/>
    </source>
</evidence>
<feature type="transmembrane region" description="Helical" evidence="6">
    <location>
        <begin position="9"/>
        <end position="29"/>
    </location>
</feature>
<dbReference type="Proteomes" id="UP001652442">
    <property type="component" value="Unassembled WGS sequence"/>
</dbReference>
<dbReference type="PROSITE" id="PS50850">
    <property type="entry name" value="MFS"/>
    <property type="match status" value="1"/>
</dbReference>
<dbReference type="InterPro" id="IPR050327">
    <property type="entry name" value="Proton-linked_MCT"/>
</dbReference>
<dbReference type="RefSeq" id="WP_158424804.1">
    <property type="nucleotide sequence ID" value="NZ_JAOQJQ010000002.1"/>
</dbReference>
<evidence type="ECO:0000256" key="4">
    <source>
        <dbReference type="ARBA" id="ARBA00022989"/>
    </source>
</evidence>
<proteinExistence type="predicted"/>
<evidence type="ECO:0000256" key="3">
    <source>
        <dbReference type="ARBA" id="ARBA00022692"/>
    </source>
</evidence>
<protein>
    <submittedName>
        <fullName evidence="8">MFS transporter</fullName>
    </submittedName>
</protein>
<name>A0ABT2TIY1_9FIRM</name>
<evidence type="ECO:0000256" key="6">
    <source>
        <dbReference type="SAM" id="Phobius"/>
    </source>
</evidence>
<feature type="transmembrane region" description="Helical" evidence="6">
    <location>
        <begin position="316"/>
        <end position="333"/>
    </location>
</feature>
<comment type="subcellular location">
    <subcellularLocation>
        <location evidence="1">Cell membrane</location>
        <topology evidence="1">Multi-pass membrane protein</topology>
    </subcellularLocation>
</comment>
<feature type="domain" description="Major facilitator superfamily (MFS) profile" evidence="7">
    <location>
        <begin position="8"/>
        <end position="405"/>
    </location>
</feature>
<dbReference type="PANTHER" id="PTHR11360">
    <property type="entry name" value="MONOCARBOXYLATE TRANSPORTER"/>
    <property type="match status" value="1"/>
</dbReference>